<evidence type="ECO:0000313" key="3">
    <source>
        <dbReference type="Proteomes" id="UP000272490"/>
    </source>
</evidence>
<name>A0A3P3QWS3_9FIRM</name>
<dbReference type="PROSITE" id="PS51186">
    <property type="entry name" value="GNAT"/>
    <property type="match status" value="1"/>
</dbReference>
<keyword evidence="3" id="KW-1185">Reference proteome</keyword>
<dbReference type="AlphaFoldDB" id="A0A3P3QWS3"/>
<comment type="caution">
    <text evidence="2">The sequence shown here is derived from an EMBL/GenBank/DDBJ whole genome shotgun (WGS) entry which is preliminary data.</text>
</comment>
<dbReference type="OrthoDB" id="9796381at2"/>
<keyword evidence="2" id="KW-0808">Transferase</keyword>
<protein>
    <submittedName>
        <fullName evidence="2">GNAT family acetyltransferase</fullName>
    </submittedName>
</protein>
<dbReference type="EMBL" id="RRCO01000004">
    <property type="protein sequence ID" value="RRJ25009.1"/>
    <property type="molecule type" value="Genomic_DNA"/>
</dbReference>
<organism evidence="2 3">
    <name type="scientific">Lachnoanaerobaculum gingivalis</name>
    <dbReference type="NCBI Taxonomy" id="2490855"/>
    <lineage>
        <taxon>Bacteria</taxon>
        <taxon>Bacillati</taxon>
        <taxon>Bacillota</taxon>
        <taxon>Clostridia</taxon>
        <taxon>Lachnospirales</taxon>
        <taxon>Lachnospiraceae</taxon>
        <taxon>Lachnoanaerobaculum</taxon>
    </lineage>
</organism>
<sequence length="159" mass="18671">MNIRKAIPSDYNRIMEIYAIAREYMKNSGNPNQWKDSYPEKNIVNKDIEEKIGYVLEDNGHIFACFVFIKGYEKSQELKFPSDKEYGIIHRVASDGSKRNIVSRIVDFAKKEMSILRIETHEDNKTMQKAVEKLGFKRLGIIQLDDKSFRILYELKEDV</sequence>
<dbReference type="Proteomes" id="UP000272490">
    <property type="component" value="Unassembled WGS sequence"/>
</dbReference>
<dbReference type="InterPro" id="IPR000182">
    <property type="entry name" value="GNAT_dom"/>
</dbReference>
<evidence type="ECO:0000259" key="1">
    <source>
        <dbReference type="PROSITE" id="PS51186"/>
    </source>
</evidence>
<proteinExistence type="predicted"/>
<reference evidence="2 3" key="1">
    <citation type="submission" date="2018-11" db="EMBL/GenBank/DDBJ databases">
        <title>Genome sequencing of Lachnoanaerobaculum sp. KCOM 2030 (= ChDC B114).</title>
        <authorList>
            <person name="Kook J.-K."/>
            <person name="Park S.-N."/>
            <person name="Lim Y.K."/>
        </authorList>
    </citation>
    <scope>NUCLEOTIDE SEQUENCE [LARGE SCALE GENOMIC DNA]</scope>
    <source>
        <strain evidence="2 3">KCOM 2030</strain>
    </source>
</reference>
<dbReference type="InterPro" id="IPR016181">
    <property type="entry name" value="Acyl_CoA_acyltransferase"/>
</dbReference>
<dbReference type="Gene3D" id="3.40.630.30">
    <property type="match status" value="1"/>
</dbReference>
<dbReference type="GO" id="GO:0016747">
    <property type="term" value="F:acyltransferase activity, transferring groups other than amino-acyl groups"/>
    <property type="evidence" value="ECO:0007669"/>
    <property type="project" value="InterPro"/>
</dbReference>
<accession>A0A3P3QWS3</accession>
<gene>
    <name evidence="2" type="ORF">EHV10_08795</name>
</gene>
<dbReference type="RefSeq" id="WP_128674330.1">
    <property type="nucleotide sequence ID" value="NZ_RRCO01000004.1"/>
</dbReference>
<dbReference type="SUPFAM" id="SSF55729">
    <property type="entry name" value="Acyl-CoA N-acyltransferases (Nat)"/>
    <property type="match status" value="1"/>
</dbReference>
<evidence type="ECO:0000313" key="2">
    <source>
        <dbReference type="EMBL" id="RRJ25009.1"/>
    </source>
</evidence>
<feature type="domain" description="N-acetyltransferase" evidence="1">
    <location>
        <begin position="1"/>
        <end position="158"/>
    </location>
</feature>